<sequence>MPITRNINAGLSLKQTNEIPRIPAESTSVKEGSPVGW</sequence>
<evidence type="ECO:0000256" key="1">
    <source>
        <dbReference type="SAM" id="MobiDB-lite"/>
    </source>
</evidence>
<organism evidence="2 3">
    <name type="scientific">Botryotinia fuckeliana (strain T4)</name>
    <name type="common">Noble rot fungus</name>
    <name type="synonym">Botrytis cinerea</name>
    <dbReference type="NCBI Taxonomy" id="999810"/>
    <lineage>
        <taxon>Eukaryota</taxon>
        <taxon>Fungi</taxon>
        <taxon>Dikarya</taxon>
        <taxon>Ascomycota</taxon>
        <taxon>Pezizomycotina</taxon>
        <taxon>Leotiomycetes</taxon>
        <taxon>Helotiales</taxon>
        <taxon>Sclerotiniaceae</taxon>
        <taxon>Botrytis</taxon>
    </lineage>
</organism>
<gene>
    <name evidence="2" type="ORF">BofuT4_uP123710.1</name>
</gene>
<protein>
    <submittedName>
        <fullName evidence="2">Uncharacterized protein</fullName>
    </submittedName>
</protein>
<name>G2YP04_BOTF4</name>
<feature type="region of interest" description="Disordered" evidence="1">
    <location>
        <begin position="18"/>
        <end position="37"/>
    </location>
</feature>
<dbReference type="InParanoid" id="G2YP04"/>
<accession>G2YP04</accession>
<dbReference type="Proteomes" id="UP000008177">
    <property type="component" value="Unplaced contigs"/>
</dbReference>
<proteinExistence type="predicted"/>
<evidence type="ECO:0000313" key="2">
    <source>
        <dbReference type="EMBL" id="CCD53352.1"/>
    </source>
</evidence>
<reference evidence="3" key="1">
    <citation type="journal article" date="2011" name="PLoS Genet.">
        <title>Genomic analysis of the necrotrophic fungal pathogens Sclerotinia sclerotiorum and Botrytis cinerea.</title>
        <authorList>
            <person name="Amselem J."/>
            <person name="Cuomo C.A."/>
            <person name="van Kan J.A."/>
            <person name="Viaud M."/>
            <person name="Benito E.P."/>
            <person name="Couloux A."/>
            <person name="Coutinho P.M."/>
            <person name="de Vries R.P."/>
            <person name="Dyer P.S."/>
            <person name="Fillinger S."/>
            <person name="Fournier E."/>
            <person name="Gout L."/>
            <person name="Hahn M."/>
            <person name="Kohn L."/>
            <person name="Lapalu N."/>
            <person name="Plummer K.M."/>
            <person name="Pradier J.M."/>
            <person name="Quevillon E."/>
            <person name="Sharon A."/>
            <person name="Simon A."/>
            <person name="ten Have A."/>
            <person name="Tudzynski B."/>
            <person name="Tudzynski P."/>
            <person name="Wincker P."/>
            <person name="Andrew M."/>
            <person name="Anthouard V."/>
            <person name="Beever R.E."/>
            <person name="Beffa R."/>
            <person name="Benoit I."/>
            <person name="Bouzid O."/>
            <person name="Brault B."/>
            <person name="Chen Z."/>
            <person name="Choquer M."/>
            <person name="Collemare J."/>
            <person name="Cotton P."/>
            <person name="Danchin E.G."/>
            <person name="Da Silva C."/>
            <person name="Gautier A."/>
            <person name="Giraud C."/>
            <person name="Giraud T."/>
            <person name="Gonzalez C."/>
            <person name="Grossetete S."/>
            <person name="Guldener U."/>
            <person name="Henrissat B."/>
            <person name="Howlett B.J."/>
            <person name="Kodira C."/>
            <person name="Kretschmer M."/>
            <person name="Lappartient A."/>
            <person name="Leroch M."/>
            <person name="Levis C."/>
            <person name="Mauceli E."/>
            <person name="Neuveglise C."/>
            <person name="Oeser B."/>
            <person name="Pearson M."/>
            <person name="Poulain J."/>
            <person name="Poussereau N."/>
            <person name="Quesneville H."/>
            <person name="Rascle C."/>
            <person name="Schumacher J."/>
            <person name="Segurens B."/>
            <person name="Sexton A."/>
            <person name="Silva E."/>
            <person name="Sirven C."/>
            <person name="Soanes D.M."/>
            <person name="Talbot N.J."/>
            <person name="Templeton M."/>
            <person name="Yandava C."/>
            <person name="Yarden O."/>
            <person name="Zeng Q."/>
            <person name="Rollins J.A."/>
            <person name="Lebrun M.H."/>
            <person name="Dickman M."/>
        </authorList>
    </citation>
    <scope>NUCLEOTIDE SEQUENCE [LARGE SCALE GENOMIC DNA]</scope>
    <source>
        <strain evidence="3">T4</strain>
    </source>
</reference>
<dbReference type="HOGENOM" id="CLU_3350991_0_0_1"/>
<evidence type="ECO:0000313" key="3">
    <source>
        <dbReference type="Proteomes" id="UP000008177"/>
    </source>
</evidence>
<dbReference type="EMBL" id="FQ790346">
    <property type="protein sequence ID" value="CCD53352.1"/>
    <property type="molecule type" value="Genomic_DNA"/>
</dbReference>
<dbReference type="AlphaFoldDB" id="G2YP04"/>